<dbReference type="EMBL" id="JAOSHN010000003">
    <property type="protein sequence ID" value="MCU7378506.1"/>
    <property type="molecule type" value="Genomic_DNA"/>
</dbReference>
<dbReference type="InterPro" id="IPR050902">
    <property type="entry name" value="ABC_Transporter_SBP"/>
</dbReference>
<dbReference type="Gene3D" id="3.40.50.1980">
    <property type="entry name" value="Nitrogenase molybdenum iron protein domain"/>
    <property type="match status" value="2"/>
</dbReference>
<evidence type="ECO:0000313" key="5">
    <source>
        <dbReference type="Proteomes" id="UP001065549"/>
    </source>
</evidence>
<dbReference type="SUPFAM" id="SSF53807">
    <property type="entry name" value="Helical backbone' metal receptor"/>
    <property type="match status" value="1"/>
</dbReference>
<feature type="chain" id="PRO_5039933796" evidence="2">
    <location>
        <begin position="23"/>
        <end position="359"/>
    </location>
</feature>
<dbReference type="Proteomes" id="UP001065549">
    <property type="component" value="Unassembled WGS sequence"/>
</dbReference>
<sequence>MKKKIVSILAVLVMLFSVTACGSSSGPAKGAAKIITDCAGRTVEIPEEPQRVACLYASTAHMMAMLDEGDKIVGAPGGVKSDVLMQMKYPQIKETATPYQEGSINVEELLRVEADMALVRYSTASNKGEVEKLEKVGIPYVVVDYTTIEELQNAIDVMGKVFNKEEQAQKYIQFQKDTIEMVNGKLKDVAEENWPSVYHSVNEAIRTDGEGDICGEIMNLAAVKNISIEKGVQAGGDKTYTTLEEIYKWDPFAFIANESSVTDYILSDSKWEGLTAVKNKKVYTLPVGATRWCHPGSMEAHMGVLAVAKLFYPDKFADMDLEAYTSDYYQEYFDLKLDHKAVKKILSGEGMRMSNSPAQ</sequence>
<gene>
    <name evidence="4" type="ORF">OBO34_09055</name>
</gene>
<feature type="signal peptide" evidence="2">
    <location>
        <begin position="1"/>
        <end position="22"/>
    </location>
</feature>
<keyword evidence="2" id="KW-0732">Signal</keyword>
<dbReference type="PROSITE" id="PS50983">
    <property type="entry name" value="FE_B12_PBP"/>
    <property type="match status" value="1"/>
</dbReference>
<protein>
    <submittedName>
        <fullName evidence="4">ABC transporter substrate-binding protein</fullName>
    </submittedName>
</protein>
<dbReference type="Pfam" id="PF01497">
    <property type="entry name" value="Peripla_BP_2"/>
    <property type="match status" value="1"/>
</dbReference>
<dbReference type="AlphaFoldDB" id="A0A9J6QR44"/>
<name>A0A9J6QR44_9FIRM</name>
<reference evidence="4" key="1">
    <citation type="submission" date="2022-09" db="EMBL/GenBank/DDBJ databases">
        <title>Culturomic study of gut microbiota in children with autism spectrum disorder.</title>
        <authorList>
            <person name="Efimov B.A."/>
            <person name="Chaplin A.V."/>
            <person name="Sokolova S.R."/>
            <person name="Pikina A.P."/>
            <person name="Korzhanova M."/>
            <person name="Belova V."/>
            <person name="Korostin D."/>
        </authorList>
    </citation>
    <scope>NUCLEOTIDE SEQUENCE</scope>
    <source>
        <strain evidence="4">ASD5510</strain>
    </source>
</reference>
<dbReference type="PROSITE" id="PS51257">
    <property type="entry name" value="PROKAR_LIPOPROTEIN"/>
    <property type="match status" value="1"/>
</dbReference>
<evidence type="ECO:0000256" key="1">
    <source>
        <dbReference type="ARBA" id="ARBA00008814"/>
    </source>
</evidence>
<dbReference type="RefSeq" id="WP_253019921.1">
    <property type="nucleotide sequence ID" value="NZ_JAOSHN010000003.1"/>
</dbReference>
<accession>A0A9J6QR44</accession>
<dbReference type="Gene3D" id="1.20.58.2180">
    <property type="match status" value="1"/>
</dbReference>
<proteinExistence type="inferred from homology"/>
<dbReference type="InterPro" id="IPR002491">
    <property type="entry name" value="ABC_transptr_periplasmic_BD"/>
</dbReference>
<dbReference type="PANTHER" id="PTHR30535:SF34">
    <property type="entry name" value="MOLYBDATE-BINDING PROTEIN MOLA"/>
    <property type="match status" value="1"/>
</dbReference>
<evidence type="ECO:0000259" key="3">
    <source>
        <dbReference type="PROSITE" id="PS50983"/>
    </source>
</evidence>
<dbReference type="PANTHER" id="PTHR30535">
    <property type="entry name" value="VITAMIN B12-BINDING PROTEIN"/>
    <property type="match status" value="1"/>
</dbReference>
<evidence type="ECO:0000256" key="2">
    <source>
        <dbReference type="SAM" id="SignalP"/>
    </source>
</evidence>
<keyword evidence="5" id="KW-1185">Reference proteome</keyword>
<feature type="domain" description="Fe/B12 periplasmic-binding" evidence="3">
    <location>
        <begin position="51"/>
        <end position="315"/>
    </location>
</feature>
<comment type="caution">
    <text evidence="4">The sequence shown here is derived from an EMBL/GenBank/DDBJ whole genome shotgun (WGS) entry which is preliminary data.</text>
</comment>
<evidence type="ECO:0000313" key="4">
    <source>
        <dbReference type="EMBL" id="MCU7378506.1"/>
    </source>
</evidence>
<organism evidence="4 5">
    <name type="scientific">Hominibacterium faecale</name>
    <dbReference type="NCBI Taxonomy" id="2839743"/>
    <lineage>
        <taxon>Bacteria</taxon>
        <taxon>Bacillati</taxon>
        <taxon>Bacillota</taxon>
        <taxon>Clostridia</taxon>
        <taxon>Peptostreptococcales</taxon>
        <taxon>Anaerovoracaceae</taxon>
        <taxon>Hominibacterium</taxon>
    </lineage>
</organism>
<comment type="similarity">
    <text evidence="1">Belongs to the bacterial solute-binding protein 8 family.</text>
</comment>